<feature type="region of interest" description="Disordered" evidence="1">
    <location>
        <begin position="1"/>
        <end position="215"/>
    </location>
</feature>
<feature type="compositionally biased region" description="Low complexity" evidence="1">
    <location>
        <begin position="129"/>
        <end position="144"/>
    </location>
</feature>
<feature type="region of interest" description="Disordered" evidence="1">
    <location>
        <begin position="478"/>
        <end position="535"/>
    </location>
</feature>
<evidence type="ECO:0000256" key="1">
    <source>
        <dbReference type="SAM" id="MobiDB-lite"/>
    </source>
</evidence>
<feature type="region of interest" description="Disordered" evidence="1">
    <location>
        <begin position="415"/>
        <end position="461"/>
    </location>
</feature>
<dbReference type="InterPro" id="IPR040256">
    <property type="entry name" value="At4g02000-like"/>
</dbReference>
<name>A0A8S9L944_BRACR</name>
<evidence type="ECO:0000313" key="2">
    <source>
        <dbReference type="EMBL" id="KAF2601878.1"/>
    </source>
</evidence>
<comment type="caution">
    <text evidence="2">The sequence shown here is derived from an EMBL/GenBank/DDBJ whole genome shotgun (WGS) entry which is preliminary data.</text>
</comment>
<accession>A0A8S9L944</accession>
<reference evidence="2" key="1">
    <citation type="submission" date="2019-12" db="EMBL/GenBank/DDBJ databases">
        <title>Genome sequencing and annotation of Brassica cretica.</title>
        <authorList>
            <person name="Studholme D.J."/>
            <person name="Sarris P.F."/>
        </authorList>
    </citation>
    <scope>NUCLEOTIDE SEQUENCE</scope>
    <source>
        <strain evidence="2">PFS-102/07</strain>
        <tissue evidence="2">Leaf</tissue>
    </source>
</reference>
<feature type="compositionally biased region" description="Low complexity" evidence="1">
    <location>
        <begin position="493"/>
        <end position="517"/>
    </location>
</feature>
<feature type="compositionally biased region" description="Polar residues" evidence="1">
    <location>
        <begin position="478"/>
        <end position="487"/>
    </location>
</feature>
<feature type="compositionally biased region" description="Pro residues" evidence="1">
    <location>
        <begin position="28"/>
        <end position="48"/>
    </location>
</feature>
<dbReference type="AlphaFoldDB" id="A0A8S9L944"/>
<dbReference type="PANTHER" id="PTHR31286">
    <property type="entry name" value="GLYCINE-RICH CELL WALL STRUCTURAL PROTEIN 1.8-LIKE"/>
    <property type="match status" value="1"/>
</dbReference>
<feature type="compositionally biased region" description="Polar residues" evidence="1">
    <location>
        <begin position="118"/>
        <end position="128"/>
    </location>
</feature>
<protein>
    <recommendedName>
        <fullName evidence="3">DUF4283 domain-containing protein</fullName>
    </recommendedName>
</protein>
<feature type="compositionally biased region" description="Pro residues" evidence="1">
    <location>
        <begin position="181"/>
        <end position="214"/>
    </location>
</feature>
<dbReference type="PANTHER" id="PTHR31286:SF90">
    <property type="entry name" value="DUF4283 DOMAIN-CONTAINING PROTEIN"/>
    <property type="match status" value="1"/>
</dbReference>
<gene>
    <name evidence="2" type="ORF">F2Q70_00027196</name>
</gene>
<evidence type="ECO:0008006" key="3">
    <source>
        <dbReference type="Google" id="ProtNLM"/>
    </source>
</evidence>
<proteinExistence type="predicted"/>
<feature type="compositionally biased region" description="Polar residues" evidence="1">
    <location>
        <begin position="71"/>
        <end position="94"/>
    </location>
</feature>
<feature type="compositionally biased region" description="Basic and acidic residues" evidence="1">
    <location>
        <begin position="426"/>
        <end position="435"/>
    </location>
</feature>
<dbReference type="EMBL" id="QGKY02000094">
    <property type="protein sequence ID" value="KAF2601878.1"/>
    <property type="molecule type" value="Genomic_DNA"/>
</dbReference>
<feature type="compositionally biased region" description="Polar residues" evidence="1">
    <location>
        <begin position="145"/>
        <end position="173"/>
    </location>
</feature>
<organism evidence="2">
    <name type="scientific">Brassica cretica</name>
    <name type="common">Mustard</name>
    <dbReference type="NCBI Taxonomy" id="69181"/>
    <lineage>
        <taxon>Eukaryota</taxon>
        <taxon>Viridiplantae</taxon>
        <taxon>Streptophyta</taxon>
        <taxon>Embryophyta</taxon>
        <taxon>Tracheophyta</taxon>
        <taxon>Spermatophyta</taxon>
        <taxon>Magnoliopsida</taxon>
        <taxon>eudicotyledons</taxon>
        <taxon>Gunneridae</taxon>
        <taxon>Pentapetalae</taxon>
        <taxon>rosids</taxon>
        <taxon>malvids</taxon>
        <taxon>Brassicales</taxon>
        <taxon>Brassicaceae</taxon>
        <taxon>Brassiceae</taxon>
        <taxon>Brassica</taxon>
    </lineage>
</organism>
<sequence length="544" mass="59018">MQNLWQLPGGVSALNPPSLTPGEDPPKPPDPPDPASPFSPSQYPPLFSPPVKSTVPSKHSVSLLKPVAKDTTLSSVTIESGKNQKSSNWSTSSAGLPPLEVTGSENSFKKTFTILKPSHNSPLQTNRASNSSSYTPSSTKLLTSQPDSTPQFVPTIVSPPSQQNPSVTNTIHETLTQNQQEPPPQPPVNPIPGNPTPNPTPRHIPPVNPTPRPAPTLVEKIRRSEDKTLQRLAPITIAASGRPRVLIPDSVFKTGKKLEIHNNPLTRSAIVRIHSDYLRGKILEKHIWYVGDSMFHTALWTSEHSSSTPPLQSVQLWAHLTGVLLDLRHQAGLSLVAGLVGEPKETDEFTKNLVSLTLSHVKVELDLTIPAPSVVEFERESGEVVEVSVTYPWLPPTCSHCKELGHVIRNCLKWTPPKDAQPAEKQPTKQSDKTNGKKPVNDNSVNSADAKEKGSTSDQVMEDAISLPPVEANPLVFSSQAPSSKLPNPSPIPKSDSFSLSKSSRLPPKTPSTPTTLAFPSHSLDPFHLSPLGPLDRRVLKRNF</sequence>